<protein>
    <submittedName>
        <fullName evidence="1">Uncharacterized protein</fullName>
    </submittedName>
</protein>
<gene>
    <name evidence="1" type="ORF">C5468_10635</name>
</gene>
<reference evidence="1 2" key="1">
    <citation type="journal article" date="2019" name="Int. J. Syst. Evol. Microbiol.">
        <title>Photorhabdus khanii subsp. guanajuatensis subsp. nov., isolated from Heterorhabditis atacamensis, and Photorhabdus luminescens subsp. mexicana subsp. nov., isolated from Heterorhabditis mexicana entomopathogenic nematodes.</title>
        <authorList>
            <person name="Machado R.A.R."/>
            <person name="Bruno P."/>
            <person name="Arce C.C.M."/>
            <person name="Liechti N."/>
            <person name="Kohler A."/>
            <person name="Bernal J."/>
            <person name="Bruggmann R."/>
            <person name="Turlings T.C.J."/>
        </authorList>
    </citation>
    <scope>NUCLEOTIDE SEQUENCE [LARGE SCALE GENOMIC DNA]</scope>
    <source>
        <strain evidence="1 2">MEX47-22</strain>
    </source>
</reference>
<proteinExistence type="predicted"/>
<dbReference type="EMBL" id="PUJX01000009">
    <property type="protein sequence ID" value="TDB52188.1"/>
    <property type="molecule type" value="Genomic_DNA"/>
</dbReference>
<organism evidence="1 2">
    <name type="scientific">Photorhabdus luminescens subsp. mexicana</name>
    <dbReference type="NCBI Taxonomy" id="2100167"/>
    <lineage>
        <taxon>Bacteria</taxon>
        <taxon>Pseudomonadati</taxon>
        <taxon>Pseudomonadota</taxon>
        <taxon>Gammaproteobacteria</taxon>
        <taxon>Enterobacterales</taxon>
        <taxon>Morganellaceae</taxon>
        <taxon>Photorhabdus</taxon>
    </lineage>
</organism>
<accession>A0A4R4JDS9</accession>
<name>A0A4R4JDS9_PHOLU</name>
<evidence type="ECO:0000313" key="1">
    <source>
        <dbReference type="EMBL" id="TDB52188.1"/>
    </source>
</evidence>
<comment type="caution">
    <text evidence="1">The sequence shown here is derived from an EMBL/GenBank/DDBJ whole genome shotgun (WGS) entry which is preliminary data.</text>
</comment>
<dbReference type="RefSeq" id="WP_132345416.1">
    <property type="nucleotide sequence ID" value="NZ_CAWOLF010000009.1"/>
</dbReference>
<dbReference type="AlphaFoldDB" id="A0A4R4JDS9"/>
<evidence type="ECO:0000313" key="2">
    <source>
        <dbReference type="Proteomes" id="UP000295550"/>
    </source>
</evidence>
<sequence>MTYEELLMTIEQKLEQKEFQQEFRDGLHIGRKLAIVTIAHAMIDIGISLETIIKIVVLSQNKLEQIAD</sequence>
<dbReference type="Proteomes" id="UP000295550">
    <property type="component" value="Unassembled WGS sequence"/>
</dbReference>